<dbReference type="GO" id="GO:0006935">
    <property type="term" value="P:chemotaxis"/>
    <property type="evidence" value="ECO:0007669"/>
    <property type="project" value="InterPro"/>
</dbReference>
<dbReference type="PANTHER" id="PTHR32089">
    <property type="entry name" value="METHYL-ACCEPTING CHEMOTAXIS PROTEIN MCPB"/>
    <property type="match status" value="1"/>
</dbReference>
<dbReference type="EMBL" id="NHRY01000139">
    <property type="protein sequence ID" value="PPQ33696.1"/>
    <property type="molecule type" value="Genomic_DNA"/>
</dbReference>
<dbReference type="InterPro" id="IPR007891">
    <property type="entry name" value="CHASE3"/>
</dbReference>
<comment type="subcellular location">
    <subcellularLocation>
        <location evidence="1">Cell inner membrane</location>
        <topology evidence="1">Multi-pass membrane protein</topology>
    </subcellularLocation>
</comment>
<keyword evidence="6" id="KW-0472">Membrane</keyword>
<feature type="domain" description="T-SNARE coiled-coil homology" evidence="8">
    <location>
        <begin position="457"/>
        <end position="519"/>
    </location>
</feature>
<evidence type="ECO:0000256" key="3">
    <source>
        <dbReference type="ARBA" id="ARBA00023224"/>
    </source>
</evidence>
<feature type="domain" description="Methyl-accepting transducer" evidence="7">
    <location>
        <begin position="298"/>
        <end position="527"/>
    </location>
</feature>
<evidence type="ECO:0000313" key="10">
    <source>
        <dbReference type="EMBL" id="PPQ33696.1"/>
    </source>
</evidence>
<dbReference type="Pfam" id="PF00015">
    <property type="entry name" value="MCPsignal"/>
    <property type="match status" value="1"/>
</dbReference>
<dbReference type="AlphaFoldDB" id="A0A2S6NGF5"/>
<keyword evidence="2" id="KW-0997">Cell inner membrane</keyword>
<sequence length="561" mass="58087">MRRLTDLRIANKLILAFSSIIVIVAGIGAAIYVELGFLERSNGWTNHTYQVLETADAVAASMVNQETGVRGYLVSGDTHFLEPYQKGRAAYDDALARIRQLTSDNPAQQARLDELNRSAQAWRNDVAEREIALMGKPETREQARAIEAGGAGKASVDAIRAKVGEIEKAERGLLAIRSADEDRAFGTTRLVTLGGGVAALAIALACGVTLTRAVATPIKGMTATMRGLAAGDVTVTVPATERRDEVGEMAQAVQVFKDSMVRNRQLAAEQEAERAAKEQRATKLASLVQAFEAQVSGLVGQLSSASSQLEATAQSMSATAEQTKSQASTVTAAASATSLSVQTVAASAEELATSISEISHQVADSSQMMGKAVEEAHRTDKIVRVLAERAQKIGDVVGLITSIAGQTNLLALNATIEAARAGDAGKGFAVVAAEVKGLASQTAKATDEVAGQITQVQTATTEAVTAIQGIASTIEAVSRIATGIAAAVEEQGVATSEIARSVQQTSASTQDVTANIAGVNEAAATTGTAAAQVLTSAGELAREASSLAGEVNRFVAEVRAA</sequence>
<dbReference type="OrthoDB" id="8482111at2"/>
<dbReference type="SUPFAM" id="SSF58104">
    <property type="entry name" value="Methyl-accepting chemotaxis protein (MCP) signaling domain"/>
    <property type="match status" value="1"/>
</dbReference>
<dbReference type="PROSITE" id="PS50885">
    <property type="entry name" value="HAMP"/>
    <property type="match status" value="1"/>
</dbReference>
<keyword evidence="6" id="KW-0812">Transmembrane</keyword>
<protein>
    <submittedName>
        <fullName evidence="10">Chemotaxis protein</fullName>
    </submittedName>
</protein>
<dbReference type="PROSITE" id="PS50192">
    <property type="entry name" value="T_SNARE"/>
    <property type="match status" value="1"/>
</dbReference>
<dbReference type="PANTHER" id="PTHR32089:SF112">
    <property type="entry name" value="LYSOZYME-LIKE PROTEIN-RELATED"/>
    <property type="match status" value="1"/>
</dbReference>
<dbReference type="GO" id="GO:0007165">
    <property type="term" value="P:signal transduction"/>
    <property type="evidence" value="ECO:0007669"/>
    <property type="project" value="UniProtKB-KW"/>
</dbReference>
<evidence type="ECO:0000313" key="11">
    <source>
        <dbReference type="Proteomes" id="UP000239724"/>
    </source>
</evidence>
<evidence type="ECO:0000256" key="4">
    <source>
        <dbReference type="ARBA" id="ARBA00029447"/>
    </source>
</evidence>
<dbReference type="CDD" id="cd19410">
    <property type="entry name" value="HK9-like_sensor"/>
    <property type="match status" value="1"/>
</dbReference>
<evidence type="ECO:0000259" key="9">
    <source>
        <dbReference type="PROSITE" id="PS50885"/>
    </source>
</evidence>
<dbReference type="GO" id="GO:0004888">
    <property type="term" value="F:transmembrane signaling receptor activity"/>
    <property type="evidence" value="ECO:0007669"/>
    <property type="project" value="InterPro"/>
</dbReference>
<dbReference type="SMART" id="SM00283">
    <property type="entry name" value="MA"/>
    <property type="match status" value="1"/>
</dbReference>
<dbReference type="Gene3D" id="1.10.287.950">
    <property type="entry name" value="Methyl-accepting chemotaxis protein"/>
    <property type="match status" value="1"/>
</dbReference>
<dbReference type="SMART" id="SM00304">
    <property type="entry name" value="HAMP"/>
    <property type="match status" value="1"/>
</dbReference>
<dbReference type="PRINTS" id="PR00260">
    <property type="entry name" value="CHEMTRNSDUCR"/>
</dbReference>
<evidence type="ECO:0000256" key="2">
    <source>
        <dbReference type="ARBA" id="ARBA00022519"/>
    </source>
</evidence>
<evidence type="ECO:0000256" key="6">
    <source>
        <dbReference type="SAM" id="Phobius"/>
    </source>
</evidence>
<reference evidence="10 11" key="1">
    <citation type="journal article" date="2018" name="Arch. Microbiol.">
        <title>New insights into the metabolic potential of the phototrophic purple bacterium Rhodopila globiformis DSM 161(T) from its draft genome sequence and evidence for a vanadium-dependent nitrogenase.</title>
        <authorList>
            <person name="Imhoff J.F."/>
            <person name="Rahn T."/>
            <person name="Kunzel S."/>
            <person name="Neulinger S.C."/>
        </authorList>
    </citation>
    <scope>NUCLEOTIDE SEQUENCE [LARGE SCALE GENOMIC DNA]</scope>
    <source>
        <strain evidence="10 11">DSM 161</strain>
    </source>
</reference>
<accession>A0A2S6NGF5</accession>
<dbReference type="InterPro" id="IPR003660">
    <property type="entry name" value="HAMP_dom"/>
</dbReference>
<keyword evidence="6" id="KW-1133">Transmembrane helix</keyword>
<dbReference type="Pfam" id="PF00672">
    <property type="entry name" value="HAMP"/>
    <property type="match status" value="1"/>
</dbReference>
<dbReference type="InterPro" id="IPR004090">
    <property type="entry name" value="Chemotax_Me-accpt_rcpt"/>
</dbReference>
<evidence type="ECO:0000259" key="7">
    <source>
        <dbReference type="PROSITE" id="PS50111"/>
    </source>
</evidence>
<proteinExistence type="inferred from homology"/>
<comment type="caution">
    <text evidence="10">The sequence shown here is derived from an EMBL/GenBank/DDBJ whole genome shotgun (WGS) entry which is preliminary data.</text>
</comment>
<comment type="similarity">
    <text evidence="4">Belongs to the methyl-accepting chemotaxis (MCP) protein family.</text>
</comment>
<evidence type="ECO:0000256" key="5">
    <source>
        <dbReference type="PROSITE-ProRule" id="PRU00284"/>
    </source>
</evidence>
<name>A0A2S6NGF5_RHOGL</name>
<dbReference type="Proteomes" id="UP000239724">
    <property type="component" value="Unassembled WGS sequence"/>
</dbReference>
<keyword evidence="3 5" id="KW-0807">Transducer</keyword>
<feature type="transmembrane region" description="Helical" evidence="6">
    <location>
        <begin position="12"/>
        <end position="33"/>
    </location>
</feature>
<gene>
    <name evidence="10" type="ORF">CCS01_13570</name>
</gene>
<evidence type="ECO:0000256" key="1">
    <source>
        <dbReference type="ARBA" id="ARBA00004429"/>
    </source>
</evidence>
<dbReference type="RefSeq" id="WP_104519382.1">
    <property type="nucleotide sequence ID" value="NZ_NHRY01000139.1"/>
</dbReference>
<organism evidence="10 11">
    <name type="scientific">Rhodopila globiformis</name>
    <name type="common">Rhodopseudomonas globiformis</name>
    <dbReference type="NCBI Taxonomy" id="1071"/>
    <lineage>
        <taxon>Bacteria</taxon>
        <taxon>Pseudomonadati</taxon>
        <taxon>Pseudomonadota</taxon>
        <taxon>Alphaproteobacteria</taxon>
        <taxon>Acetobacterales</taxon>
        <taxon>Acetobacteraceae</taxon>
        <taxon>Rhodopila</taxon>
    </lineage>
</organism>
<feature type="domain" description="HAMP" evidence="9">
    <location>
        <begin position="212"/>
        <end position="265"/>
    </location>
</feature>
<dbReference type="PROSITE" id="PS50111">
    <property type="entry name" value="CHEMOTAXIS_TRANSDUC_2"/>
    <property type="match status" value="1"/>
</dbReference>
<keyword evidence="2" id="KW-1003">Cell membrane</keyword>
<dbReference type="InterPro" id="IPR000727">
    <property type="entry name" value="T_SNARE_dom"/>
</dbReference>
<dbReference type="GO" id="GO:0005886">
    <property type="term" value="C:plasma membrane"/>
    <property type="evidence" value="ECO:0007669"/>
    <property type="project" value="UniProtKB-SubCell"/>
</dbReference>
<evidence type="ECO:0000259" key="8">
    <source>
        <dbReference type="PROSITE" id="PS50192"/>
    </source>
</evidence>
<keyword evidence="11" id="KW-1185">Reference proteome</keyword>
<dbReference type="Pfam" id="PF05227">
    <property type="entry name" value="CHASE3"/>
    <property type="match status" value="1"/>
</dbReference>
<dbReference type="Gene3D" id="6.10.340.10">
    <property type="match status" value="1"/>
</dbReference>
<dbReference type="InterPro" id="IPR004089">
    <property type="entry name" value="MCPsignal_dom"/>
</dbReference>
<dbReference type="CDD" id="cd06225">
    <property type="entry name" value="HAMP"/>
    <property type="match status" value="1"/>
</dbReference>